<keyword evidence="1" id="KW-1133">Transmembrane helix</keyword>
<feature type="transmembrane region" description="Helical" evidence="1">
    <location>
        <begin position="6"/>
        <end position="26"/>
    </location>
</feature>
<sequence>MDQGIFVFILLLSLVIPTFFILWWSFSGDEFIERILERRSCYKQKKLDIQERQIFLEEKKQRNTEKLLEKLERLQNKAQLSDFDRNLEVEGNRILLENLEEEEVR</sequence>
<reference evidence="3" key="1">
    <citation type="submission" date="2017-09" db="EMBL/GenBank/DDBJ databases">
        <title>Depth-based differentiation of microbial function through sediment-hosted aquifers and enrichment of novel symbionts in the deep terrestrial subsurface.</title>
        <authorList>
            <person name="Probst A.J."/>
            <person name="Ladd B."/>
            <person name="Jarett J.K."/>
            <person name="Geller-Mcgrath D.E."/>
            <person name="Sieber C.M.K."/>
            <person name="Emerson J.B."/>
            <person name="Anantharaman K."/>
            <person name="Thomas B.C."/>
            <person name="Malmstrom R."/>
            <person name="Stieglmeier M."/>
            <person name="Klingl A."/>
            <person name="Woyke T."/>
            <person name="Ryan C.M."/>
            <person name="Banfield J.F."/>
        </authorList>
    </citation>
    <scope>NUCLEOTIDE SEQUENCE [LARGE SCALE GENOMIC DNA]</scope>
</reference>
<organism evidence="2 3">
    <name type="scientific">Candidatus Magasanikbacteria bacterium CG_4_9_14_3_um_filter_32_9</name>
    <dbReference type="NCBI Taxonomy" id="1974644"/>
    <lineage>
        <taxon>Bacteria</taxon>
        <taxon>Candidatus Magasanikiibacteriota</taxon>
    </lineage>
</organism>
<accession>A0A2M7Z7B8</accession>
<gene>
    <name evidence="2" type="ORF">CO137_01125</name>
</gene>
<comment type="caution">
    <text evidence="2">The sequence shown here is derived from an EMBL/GenBank/DDBJ whole genome shotgun (WGS) entry which is preliminary data.</text>
</comment>
<keyword evidence="1" id="KW-0472">Membrane</keyword>
<evidence type="ECO:0000313" key="2">
    <source>
        <dbReference type="EMBL" id="PJA90084.1"/>
    </source>
</evidence>
<dbReference type="AlphaFoldDB" id="A0A2M7Z7B8"/>
<name>A0A2M7Z7B8_9BACT</name>
<evidence type="ECO:0000313" key="3">
    <source>
        <dbReference type="Proteomes" id="UP000230843"/>
    </source>
</evidence>
<evidence type="ECO:0000256" key="1">
    <source>
        <dbReference type="SAM" id="Phobius"/>
    </source>
</evidence>
<proteinExistence type="predicted"/>
<dbReference type="Proteomes" id="UP000230843">
    <property type="component" value="Unassembled WGS sequence"/>
</dbReference>
<protein>
    <submittedName>
        <fullName evidence="2">Uncharacterized protein</fullName>
    </submittedName>
</protein>
<dbReference type="EMBL" id="PFVJ01000026">
    <property type="protein sequence ID" value="PJA90084.1"/>
    <property type="molecule type" value="Genomic_DNA"/>
</dbReference>
<keyword evidence="1" id="KW-0812">Transmembrane</keyword>